<dbReference type="InterPro" id="IPR051584">
    <property type="entry name" value="GPCR-associated_LMBR1"/>
</dbReference>
<keyword evidence="9" id="KW-1185">Reference proteome</keyword>
<dbReference type="OrthoDB" id="203099at2759"/>
<evidence type="ECO:0000256" key="6">
    <source>
        <dbReference type="SAM" id="MobiDB-lite"/>
    </source>
</evidence>
<name>A0A835ZCR5_9STRA</name>
<reference evidence="8" key="1">
    <citation type="submission" date="2021-02" db="EMBL/GenBank/DDBJ databases">
        <title>First Annotated Genome of the Yellow-green Alga Tribonema minus.</title>
        <authorList>
            <person name="Mahan K.M."/>
        </authorList>
    </citation>
    <scope>NUCLEOTIDE SEQUENCE</scope>
    <source>
        <strain evidence="8">UTEX B ZZ1240</strain>
    </source>
</reference>
<keyword evidence="5 7" id="KW-0472">Membrane</keyword>
<feature type="transmembrane region" description="Helical" evidence="7">
    <location>
        <begin position="380"/>
        <end position="402"/>
    </location>
</feature>
<gene>
    <name evidence="8" type="ORF">JKP88DRAFT_262102</name>
</gene>
<evidence type="ECO:0000313" key="9">
    <source>
        <dbReference type="Proteomes" id="UP000664859"/>
    </source>
</evidence>
<feature type="transmembrane region" description="Helical" evidence="7">
    <location>
        <begin position="85"/>
        <end position="104"/>
    </location>
</feature>
<dbReference type="Proteomes" id="UP000664859">
    <property type="component" value="Unassembled WGS sequence"/>
</dbReference>
<dbReference type="AlphaFoldDB" id="A0A835ZCR5"/>
<evidence type="ECO:0000256" key="5">
    <source>
        <dbReference type="ARBA" id="ARBA00023136"/>
    </source>
</evidence>
<dbReference type="PANTHER" id="PTHR21355">
    <property type="entry name" value="G-PROTEIN COUPLED RECEPTOR-ASSOCIATED PROTEIN LMBRD2"/>
    <property type="match status" value="1"/>
</dbReference>
<feature type="compositionally biased region" description="Polar residues" evidence="6">
    <location>
        <begin position="542"/>
        <end position="565"/>
    </location>
</feature>
<protein>
    <submittedName>
        <fullName evidence="8">LMBR1-like membrane protein</fullName>
    </submittedName>
</protein>
<feature type="transmembrane region" description="Helical" evidence="7">
    <location>
        <begin position="116"/>
        <end position="138"/>
    </location>
</feature>
<keyword evidence="3 7" id="KW-0812">Transmembrane</keyword>
<evidence type="ECO:0000256" key="1">
    <source>
        <dbReference type="ARBA" id="ARBA00004141"/>
    </source>
</evidence>
<dbReference type="Pfam" id="PF04791">
    <property type="entry name" value="LMBR1"/>
    <property type="match status" value="1"/>
</dbReference>
<organism evidence="8 9">
    <name type="scientific">Tribonema minus</name>
    <dbReference type="NCBI Taxonomy" id="303371"/>
    <lineage>
        <taxon>Eukaryota</taxon>
        <taxon>Sar</taxon>
        <taxon>Stramenopiles</taxon>
        <taxon>Ochrophyta</taxon>
        <taxon>PX clade</taxon>
        <taxon>Xanthophyceae</taxon>
        <taxon>Tribonematales</taxon>
        <taxon>Tribonemataceae</taxon>
        <taxon>Tribonema</taxon>
    </lineage>
</organism>
<evidence type="ECO:0000313" key="8">
    <source>
        <dbReference type="EMBL" id="KAG5189772.1"/>
    </source>
</evidence>
<dbReference type="PANTHER" id="PTHR21355:SF0">
    <property type="entry name" value="G-PROTEIN COUPLED RECEPTOR-ASSOCIATED PROTEIN LMBRD2"/>
    <property type="match status" value="1"/>
</dbReference>
<dbReference type="InterPro" id="IPR006876">
    <property type="entry name" value="LMBR1-like_membr_prot"/>
</dbReference>
<accession>A0A835ZCR5</accession>
<feature type="region of interest" description="Disordered" evidence="6">
    <location>
        <begin position="514"/>
        <end position="574"/>
    </location>
</feature>
<evidence type="ECO:0000256" key="3">
    <source>
        <dbReference type="ARBA" id="ARBA00022692"/>
    </source>
</evidence>
<feature type="compositionally biased region" description="Basic and acidic residues" evidence="6">
    <location>
        <begin position="514"/>
        <end position="541"/>
    </location>
</feature>
<comment type="caution">
    <text evidence="8">The sequence shown here is derived from an EMBL/GenBank/DDBJ whole genome shotgun (WGS) entry which is preliminary data.</text>
</comment>
<dbReference type="EMBL" id="JAFCMP010000046">
    <property type="protein sequence ID" value="KAG5189772.1"/>
    <property type="molecule type" value="Genomic_DNA"/>
</dbReference>
<feature type="transmembrane region" description="Helical" evidence="7">
    <location>
        <begin position="46"/>
        <end position="73"/>
    </location>
</feature>
<comment type="subcellular location">
    <subcellularLocation>
        <location evidence="1">Membrane</location>
        <topology evidence="1">Multi-pass membrane protein</topology>
    </subcellularLocation>
</comment>
<feature type="transmembrane region" description="Helical" evidence="7">
    <location>
        <begin position="336"/>
        <end position="360"/>
    </location>
</feature>
<proteinExistence type="inferred from homology"/>
<evidence type="ECO:0000256" key="2">
    <source>
        <dbReference type="ARBA" id="ARBA00010487"/>
    </source>
</evidence>
<feature type="transmembrane region" description="Helical" evidence="7">
    <location>
        <begin position="476"/>
        <end position="495"/>
    </location>
</feature>
<comment type="similarity">
    <text evidence="2">Belongs to the LIMR family.</text>
</comment>
<sequence>MCALVYLAQLFAWYMGLSGTLLLPADIADAQVHGDSSAWLGYAWYTVYWSTFVLAWLVMPIMNAAWAAGELTWRKRIKAAIRANVLTYIAMAVGGIAAVGYLLVRGIATKDTLSGFLMAWGNTYGLMLIVLLMGHGLVEVPRQLWITSFPERQLQLLYFRATQIDTSLYDAIYDLEDAEKEFEKIQRAHRSGGGDAMTREQAKMSLYIEAIQATRDKFDLSAAGNGRTARPAANNIDSPLPAKKAKKKQLTPVGELVSLHSRLRNGQEKVVAGRQRWEDLMNQVALLELIVSKQLPRPQSVTAGRGSNPLKRFATFVQLKSARALWFWRLHLEHRVLRLTAVLCFVLSAMVIWSEVALAAPVDLSPFGKIIQSFEGKSPLLIQAAALIPFLYMSLCCYRSLFKLRLLSSLALNGPHQSLPGQLMFNAQYLVRLQFPLGYNFLTLLHYEKGMLQHIAFNKLMSNMSVVPLLGTDFNIYAPLIMVVLCLFTACHGYARLLRMVGIEHEDLQCATDKEGQERMDEGKSLIERGKRQAALRESRRQAAQPTAPQVPGFSTSNKPANNYRSYGRVVDDV</sequence>
<dbReference type="GO" id="GO:0016020">
    <property type="term" value="C:membrane"/>
    <property type="evidence" value="ECO:0007669"/>
    <property type="project" value="UniProtKB-SubCell"/>
</dbReference>
<evidence type="ECO:0000256" key="4">
    <source>
        <dbReference type="ARBA" id="ARBA00022989"/>
    </source>
</evidence>
<keyword evidence="4 7" id="KW-1133">Transmembrane helix</keyword>
<evidence type="ECO:0000256" key="7">
    <source>
        <dbReference type="SAM" id="Phobius"/>
    </source>
</evidence>